<sequence>MKLATVFLPLLFIATASAADLLQNPDFEVPLPNFLGNSTAPFVLLNENNTIPGWTFEGTVQYVTAGKAITLPGNGHAIQLGQDGKINQTFIANNSNIMQYLLTFTLAFGGQNCSTNASIVISAPDSESVFSFKQNYGKETWESYGVYLGSWGDGESINLVLQSQIIDSDPNSTCWPVVDSLLLKPIDTLIQGNGNLLINGGFELGTVKYIDSKHYFVPEGNAAIEIISGVSTGIQTARVLTEGSNYNLEFALGDANDSCVGDFILGVQAGSTVQNFSLQSNGTGSAKKFSMTFKAESSITLFSFLSYTTSQNQEQVFCGPVID</sequence>
<dbReference type="PANTHER" id="PTHR31265">
    <property type="entry name" value="OS02G0527500 PROTEIN-RELATED"/>
    <property type="match status" value="1"/>
</dbReference>
<evidence type="ECO:0000256" key="3">
    <source>
        <dbReference type="ARBA" id="ARBA00022525"/>
    </source>
</evidence>
<accession>A0A5J5C2T8</accession>
<dbReference type="Proteomes" id="UP000325577">
    <property type="component" value="Linkage Group LG1"/>
</dbReference>
<evidence type="ECO:0000313" key="8">
    <source>
        <dbReference type="EMBL" id="KAA8548232.1"/>
    </source>
</evidence>
<dbReference type="OrthoDB" id="1895088at2759"/>
<organism evidence="8 9">
    <name type="scientific">Nyssa sinensis</name>
    <dbReference type="NCBI Taxonomy" id="561372"/>
    <lineage>
        <taxon>Eukaryota</taxon>
        <taxon>Viridiplantae</taxon>
        <taxon>Streptophyta</taxon>
        <taxon>Embryophyta</taxon>
        <taxon>Tracheophyta</taxon>
        <taxon>Spermatophyta</taxon>
        <taxon>Magnoliopsida</taxon>
        <taxon>eudicotyledons</taxon>
        <taxon>Gunneridae</taxon>
        <taxon>Pentapetalae</taxon>
        <taxon>asterids</taxon>
        <taxon>Cornales</taxon>
        <taxon>Nyssaceae</taxon>
        <taxon>Nyssa</taxon>
    </lineage>
</organism>
<evidence type="ECO:0000256" key="6">
    <source>
        <dbReference type="SAM" id="SignalP"/>
    </source>
</evidence>
<feature type="signal peptide" evidence="6">
    <location>
        <begin position="1"/>
        <end position="18"/>
    </location>
</feature>
<evidence type="ECO:0000259" key="7">
    <source>
        <dbReference type="Pfam" id="PF04862"/>
    </source>
</evidence>
<evidence type="ECO:0000256" key="4">
    <source>
        <dbReference type="ARBA" id="ARBA00022729"/>
    </source>
</evidence>
<dbReference type="PANTHER" id="PTHR31265:SF28">
    <property type="entry name" value="EMB|CAB87702.1"/>
    <property type="match status" value="1"/>
</dbReference>
<keyword evidence="3" id="KW-0964">Secreted</keyword>
<name>A0A5J5C2T8_9ASTE</name>
<feature type="chain" id="PRO_5023829747" description="DUF642 domain-containing protein" evidence="6">
    <location>
        <begin position="19"/>
        <end position="323"/>
    </location>
</feature>
<keyword evidence="9" id="KW-1185">Reference proteome</keyword>
<evidence type="ECO:0000313" key="9">
    <source>
        <dbReference type="Proteomes" id="UP000325577"/>
    </source>
</evidence>
<proteinExistence type="predicted"/>
<keyword evidence="5" id="KW-0325">Glycoprotein</keyword>
<gene>
    <name evidence="8" type="ORF">F0562_004507</name>
</gene>
<dbReference type="Pfam" id="PF04862">
    <property type="entry name" value="DUF642"/>
    <property type="match status" value="2"/>
</dbReference>
<reference evidence="8 9" key="1">
    <citation type="submission" date="2019-09" db="EMBL/GenBank/DDBJ databases">
        <title>A chromosome-level genome assembly of the Chinese tupelo Nyssa sinensis.</title>
        <authorList>
            <person name="Yang X."/>
            <person name="Kang M."/>
            <person name="Yang Y."/>
            <person name="Xiong H."/>
            <person name="Wang M."/>
            <person name="Zhang Z."/>
            <person name="Wang Z."/>
            <person name="Wu H."/>
            <person name="Ma T."/>
            <person name="Liu J."/>
            <person name="Xi Z."/>
        </authorList>
    </citation>
    <scope>NUCLEOTIDE SEQUENCE [LARGE SCALE GENOMIC DNA]</scope>
    <source>
        <strain evidence="8">J267</strain>
        <tissue evidence="8">Leaf</tissue>
    </source>
</reference>
<evidence type="ECO:0000256" key="2">
    <source>
        <dbReference type="ARBA" id="ARBA00004613"/>
    </source>
</evidence>
<evidence type="ECO:0000256" key="1">
    <source>
        <dbReference type="ARBA" id="ARBA00004196"/>
    </source>
</evidence>
<dbReference type="GO" id="GO:0005576">
    <property type="term" value="C:extracellular region"/>
    <property type="evidence" value="ECO:0007669"/>
    <property type="project" value="UniProtKB-SubCell"/>
</dbReference>
<protein>
    <recommendedName>
        <fullName evidence="7">DUF642 domain-containing protein</fullName>
    </recommendedName>
</protein>
<dbReference type="EMBL" id="CM018032">
    <property type="protein sequence ID" value="KAA8548232.1"/>
    <property type="molecule type" value="Genomic_DNA"/>
</dbReference>
<feature type="domain" description="DUF642" evidence="7">
    <location>
        <begin position="205"/>
        <end position="323"/>
    </location>
</feature>
<feature type="domain" description="DUF642" evidence="7">
    <location>
        <begin position="20"/>
        <end position="184"/>
    </location>
</feature>
<evidence type="ECO:0000256" key="5">
    <source>
        <dbReference type="ARBA" id="ARBA00023180"/>
    </source>
</evidence>
<dbReference type="AlphaFoldDB" id="A0A5J5C2T8"/>
<keyword evidence="4 6" id="KW-0732">Signal</keyword>
<dbReference type="InterPro" id="IPR052437">
    <property type="entry name" value="Pectin_Meth_Modulator"/>
</dbReference>
<comment type="subcellular location">
    <subcellularLocation>
        <location evidence="1">Cell envelope</location>
    </subcellularLocation>
    <subcellularLocation>
        <location evidence="2">Secreted</location>
    </subcellularLocation>
</comment>
<dbReference type="InterPro" id="IPR006946">
    <property type="entry name" value="DGR2-like_dom"/>
</dbReference>